<accession>A0A7U0J782</accession>
<sequence length="121" mass="14259">MNMTQRVAKEWEDNRPVENAPAPVLVLNRYYAKKLYNALGEDIRTNRGEDILMRVYNVDDGLLAIWLGNKSYWQIRRSQAFRLHLKLEAFLSKKSSKRLVMTFDQVRYLQIPLMAVNKNAK</sequence>
<dbReference type="Proteomes" id="UP000596381">
    <property type="component" value="Segment"/>
</dbReference>
<gene>
    <name evidence="1" type="ORF">vBKpMFBKp24_108</name>
</gene>
<name>A0A7U0J782_9CAUD</name>
<dbReference type="EMBL" id="MW394391">
    <property type="protein sequence ID" value="QQV92262.1"/>
    <property type="molecule type" value="Genomic_DNA"/>
</dbReference>
<evidence type="ECO:0000313" key="1">
    <source>
        <dbReference type="EMBL" id="QQV92262.1"/>
    </source>
</evidence>
<reference evidence="1 2" key="1">
    <citation type="submission" date="2020-12" db="EMBL/GenBank/DDBJ databases">
        <title>Genomic characterization of four novel bacteriophages infecting Klebsiella pneumoniae.</title>
        <authorList>
            <person name="Estrada Bonilla B."/>
            <person name="Costa A.R."/>
            <person name="van Rossum T."/>
            <person name="Hagedoorn S."/>
            <person name="Wallinga H."/>
            <person name="Xiao M."/>
            <person name="Song W."/>
            <person name="Haas P.-J."/>
            <person name="Nobrega F.L."/>
            <person name="Brouns S.J.J."/>
        </authorList>
    </citation>
    <scope>NUCLEOTIDE SEQUENCE [LARGE SCALE GENOMIC DNA]</scope>
</reference>
<protein>
    <submittedName>
        <fullName evidence="1">Uncharacterized protein</fullName>
    </submittedName>
</protein>
<keyword evidence="2" id="KW-1185">Reference proteome</keyword>
<proteinExistence type="predicted"/>
<organism evidence="1 2">
    <name type="scientific">Klebsiella phage vB_KpM_FBKp24</name>
    <dbReference type="NCBI Taxonomy" id="2801834"/>
    <lineage>
        <taxon>Viruses</taxon>
        <taxon>Duplodnaviria</taxon>
        <taxon>Heunggongvirae</taxon>
        <taxon>Uroviricota</taxon>
        <taxon>Caudoviricetes</taxon>
        <taxon>Chimalliviridae</taxon>
        <taxon>Maaswegvirus</taxon>
        <taxon>Maaswegvirus Kp24</taxon>
    </lineage>
</organism>
<evidence type="ECO:0000313" key="2">
    <source>
        <dbReference type="Proteomes" id="UP000596381"/>
    </source>
</evidence>